<evidence type="ECO:0000259" key="2">
    <source>
        <dbReference type="Pfam" id="PF01627"/>
    </source>
</evidence>
<dbReference type="GO" id="GO:0000160">
    <property type="term" value="P:phosphorelay signal transduction system"/>
    <property type="evidence" value="ECO:0007669"/>
    <property type="project" value="UniProtKB-KW"/>
</dbReference>
<reference evidence="3 4" key="1">
    <citation type="submission" date="2016-10" db="EMBL/GenBank/DDBJ databases">
        <authorList>
            <person name="de Groot N.N."/>
        </authorList>
    </citation>
    <scope>NUCLEOTIDE SEQUENCE [LARGE SCALE GENOMIC DNA]</scope>
    <source>
        <strain evidence="3 4">DSM 100674</strain>
    </source>
</reference>
<accession>A0A1H7KDF6</accession>
<dbReference type="STRING" id="1287727.SAMN05443999_102391"/>
<name>A0A1H7KDF6_9RHOB</name>
<dbReference type="EMBL" id="FOAG01000002">
    <property type="protein sequence ID" value="SEK84839.1"/>
    <property type="molecule type" value="Genomic_DNA"/>
</dbReference>
<dbReference type="OrthoDB" id="7867809at2"/>
<dbReference type="GO" id="GO:0004672">
    <property type="term" value="F:protein kinase activity"/>
    <property type="evidence" value="ECO:0007669"/>
    <property type="project" value="UniProtKB-ARBA"/>
</dbReference>
<organism evidence="3 4">
    <name type="scientific">Roseovarius azorensis</name>
    <dbReference type="NCBI Taxonomy" id="1287727"/>
    <lineage>
        <taxon>Bacteria</taxon>
        <taxon>Pseudomonadati</taxon>
        <taxon>Pseudomonadota</taxon>
        <taxon>Alphaproteobacteria</taxon>
        <taxon>Rhodobacterales</taxon>
        <taxon>Roseobacteraceae</taxon>
        <taxon>Roseovarius</taxon>
    </lineage>
</organism>
<sequence length="119" mass="12937">MIDWNHVQQLRVEIGADAFDEVVDLFLDEVDAAIGRLRDLPDGHDPEEQLHFLRGSALNLGFSEFSGLCHQGEIAAASGQGDAVDLTGLLRCYEASRTAFMEGLRQARENPGQGRVGVG</sequence>
<dbReference type="InterPro" id="IPR036641">
    <property type="entry name" value="HPT_dom_sf"/>
</dbReference>
<dbReference type="InterPro" id="IPR008207">
    <property type="entry name" value="Sig_transdc_His_kin_Hpt_dom"/>
</dbReference>
<dbReference type="Pfam" id="PF01627">
    <property type="entry name" value="Hpt"/>
    <property type="match status" value="1"/>
</dbReference>
<proteinExistence type="predicted"/>
<gene>
    <name evidence="3" type="ORF">SAMN05443999_102391</name>
</gene>
<dbReference type="AlphaFoldDB" id="A0A1H7KDF6"/>
<feature type="domain" description="HPt" evidence="2">
    <location>
        <begin position="21"/>
        <end position="97"/>
    </location>
</feature>
<evidence type="ECO:0000313" key="3">
    <source>
        <dbReference type="EMBL" id="SEK84839.1"/>
    </source>
</evidence>
<evidence type="ECO:0000313" key="4">
    <source>
        <dbReference type="Proteomes" id="UP000199582"/>
    </source>
</evidence>
<dbReference type="SUPFAM" id="SSF47226">
    <property type="entry name" value="Histidine-containing phosphotransfer domain, HPT domain"/>
    <property type="match status" value="1"/>
</dbReference>
<dbReference type="Gene3D" id="1.20.120.160">
    <property type="entry name" value="HPT domain"/>
    <property type="match status" value="1"/>
</dbReference>
<protein>
    <submittedName>
        <fullName evidence="3">Hpt domain-containing protein</fullName>
    </submittedName>
</protein>
<evidence type="ECO:0000256" key="1">
    <source>
        <dbReference type="ARBA" id="ARBA00023012"/>
    </source>
</evidence>
<keyword evidence="1" id="KW-0902">Two-component regulatory system</keyword>
<keyword evidence="4" id="KW-1185">Reference proteome</keyword>
<dbReference type="RefSeq" id="WP_093033046.1">
    <property type="nucleotide sequence ID" value="NZ_FOAG01000002.1"/>
</dbReference>
<dbReference type="Proteomes" id="UP000199582">
    <property type="component" value="Unassembled WGS sequence"/>
</dbReference>